<name>A0A8K0JKV3_9TREE</name>
<dbReference type="OrthoDB" id="2580675at2759"/>
<protein>
    <submittedName>
        <fullName evidence="2">Uncharacterized protein</fullName>
    </submittedName>
</protein>
<evidence type="ECO:0000313" key="3">
    <source>
        <dbReference type="Proteomes" id="UP000812966"/>
    </source>
</evidence>
<gene>
    <name evidence="2" type="ORF">FFLO_04513</name>
</gene>
<proteinExistence type="predicted"/>
<organism evidence="2 3">
    <name type="scientific">Filobasidium floriforme</name>
    <dbReference type="NCBI Taxonomy" id="5210"/>
    <lineage>
        <taxon>Eukaryota</taxon>
        <taxon>Fungi</taxon>
        <taxon>Dikarya</taxon>
        <taxon>Basidiomycota</taxon>
        <taxon>Agaricomycotina</taxon>
        <taxon>Tremellomycetes</taxon>
        <taxon>Filobasidiales</taxon>
        <taxon>Filobasidiaceae</taxon>
        <taxon>Filobasidium</taxon>
    </lineage>
</organism>
<accession>A0A8K0JKV3</accession>
<feature type="chain" id="PRO_5035480739" evidence="1">
    <location>
        <begin position="23"/>
        <end position="689"/>
    </location>
</feature>
<evidence type="ECO:0000256" key="1">
    <source>
        <dbReference type="SAM" id="SignalP"/>
    </source>
</evidence>
<keyword evidence="3" id="KW-1185">Reference proteome</keyword>
<comment type="caution">
    <text evidence="2">The sequence shown here is derived from an EMBL/GenBank/DDBJ whole genome shotgun (WGS) entry which is preliminary data.</text>
</comment>
<keyword evidence="1" id="KW-0732">Signal</keyword>
<feature type="signal peptide" evidence="1">
    <location>
        <begin position="1"/>
        <end position="22"/>
    </location>
</feature>
<sequence length="689" mass="75191">MLHNVAINGLLAFILTSGAINAAVIPRQASVPPSVCQPLDGTNGTGPYQIDTTCVDPLYGNPVVLNETDQTFPVPHRLVAGIFDNTTVTFNIYLPQLGSGFENRFFQYIYPLANGSATDAEIQFAADQKGYQLAVKGALGYRQDAAAAKFARTVAAKYYGLTDPWKINGYAYGGSGGSLQIVGAVENVQGVWQGIVPYIQAIPTSIPNTVASLAHCALVLGDKGSAIADSVLPGGDGNPERTLNDLERATYRECTKLGLPPRQWEVIKWGYDGGLLLNFYPNIYNIDANYANDFWSKTGYVGMEDSDLGRFYRSRRRSGNSTFSNVRYDPAGTPLSLSIDNLPDGFSLFGADFTIVNPNGTVITRLNTLGINEATREFNLSITPSINSSLFTAPGSLFSWDNSKYLAAHLYHRYQLPVREGFTIYDQYRQGGVSSGAPLYPQRSPLIAPIFVAGSSGGGTHTGAIRSKMIVVQNLLDINSPPWNAYWYKGQVKRALGETKARSMYRLWYTDNADHPEGPVKQSSQNRLIQYDGIIYHALYHISRWHEQGIEPPETTFTQNDGQITVPPTADERGGVQPVVVLTVGKGNSNDKVVNVRCGENVDLAGKVQVPRGLGGIIKAEWDYEGTGTFEPVKIDKAKKTLNVKSQHSYGKAGTYYATLRASSVYDGNINNNFSNAYNLDRARIVVSC</sequence>
<reference evidence="2" key="1">
    <citation type="submission" date="2020-04" db="EMBL/GenBank/DDBJ databases">
        <title>Analysis of mating type loci in Filobasidium floriforme.</title>
        <authorList>
            <person name="Nowrousian M."/>
        </authorList>
    </citation>
    <scope>NUCLEOTIDE SEQUENCE</scope>
    <source>
        <strain evidence="2">CBS 6242</strain>
    </source>
</reference>
<dbReference type="Proteomes" id="UP000812966">
    <property type="component" value="Unassembled WGS sequence"/>
</dbReference>
<evidence type="ECO:0000313" key="2">
    <source>
        <dbReference type="EMBL" id="KAG7531271.1"/>
    </source>
</evidence>
<dbReference type="AlphaFoldDB" id="A0A8K0JKV3"/>
<dbReference type="EMBL" id="JABELV010000096">
    <property type="protein sequence ID" value="KAG7531271.1"/>
    <property type="molecule type" value="Genomic_DNA"/>
</dbReference>